<dbReference type="Gene3D" id="2.40.110.10">
    <property type="entry name" value="Butyryl-CoA Dehydrogenase, subunit A, domain 2"/>
    <property type="match status" value="1"/>
</dbReference>
<dbReference type="SUPFAM" id="SSF56645">
    <property type="entry name" value="Acyl-CoA dehydrogenase NM domain-like"/>
    <property type="match status" value="1"/>
</dbReference>
<dbReference type="GO" id="GO:0003995">
    <property type="term" value="F:acyl-CoA dehydrogenase activity"/>
    <property type="evidence" value="ECO:0007669"/>
    <property type="project" value="TreeGrafter"/>
</dbReference>
<name>A0A1V2EYF0_9SPHN</name>
<evidence type="ECO:0000313" key="11">
    <source>
        <dbReference type="EMBL" id="ONF97711.1"/>
    </source>
</evidence>
<evidence type="ECO:0000256" key="4">
    <source>
        <dbReference type="ARBA" id="ARBA00022630"/>
    </source>
</evidence>
<proteinExistence type="inferred from homology"/>
<organism evidence="11 12">
    <name type="scientific">Sphingomonas jeddahensis</name>
    <dbReference type="NCBI Taxonomy" id="1915074"/>
    <lineage>
        <taxon>Bacteria</taxon>
        <taxon>Pseudomonadati</taxon>
        <taxon>Pseudomonadota</taxon>
        <taxon>Alphaproteobacteria</taxon>
        <taxon>Sphingomonadales</taxon>
        <taxon>Sphingomonadaceae</taxon>
        <taxon>Sphingomonas</taxon>
    </lineage>
</organism>
<feature type="domain" description="Acyl-CoA oxidase/dehydrogenase middle" evidence="9">
    <location>
        <begin position="144"/>
        <end position="244"/>
    </location>
</feature>
<dbReference type="InterPro" id="IPR050741">
    <property type="entry name" value="Acyl-CoA_dehydrogenase"/>
</dbReference>
<evidence type="ECO:0000259" key="10">
    <source>
        <dbReference type="Pfam" id="PF02771"/>
    </source>
</evidence>
<reference evidence="11 12" key="1">
    <citation type="submission" date="2016-11" db="EMBL/GenBank/DDBJ databases">
        <title>Genome sequence of Sphingomonas jeddahensis G39.</title>
        <authorList>
            <person name="Poehlein A."/>
            <person name="Wuebbeler J.H."/>
            <person name="Steinbuechel A."/>
            <person name="Daniel R."/>
        </authorList>
    </citation>
    <scope>NUCLEOTIDE SEQUENCE [LARGE SCALE GENOMIC DNA]</scope>
    <source>
        <strain evidence="11 12">G39</strain>
    </source>
</reference>
<dbReference type="EC" id="1.3.8.3" evidence="11"/>
<dbReference type="Proteomes" id="UP000188729">
    <property type="component" value="Unassembled WGS sequence"/>
</dbReference>
<feature type="domain" description="Acyl-CoA dehydrogenase/oxidase N-terminal" evidence="10">
    <location>
        <begin position="6"/>
        <end position="139"/>
    </location>
</feature>
<dbReference type="PANTHER" id="PTHR48083">
    <property type="entry name" value="MEDIUM-CHAIN SPECIFIC ACYL-COA DEHYDROGENASE, MITOCHONDRIAL-RELATED"/>
    <property type="match status" value="1"/>
</dbReference>
<dbReference type="InterPro" id="IPR009075">
    <property type="entry name" value="AcylCo_DH/oxidase_C"/>
</dbReference>
<evidence type="ECO:0000256" key="1">
    <source>
        <dbReference type="ARBA" id="ARBA00001974"/>
    </source>
</evidence>
<dbReference type="EMBL" id="MPSB01000001">
    <property type="protein sequence ID" value="ONF97711.1"/>
    <property type="molecule type" value="Genomic_DNA"/>
</dbReference>
<dbReference type="InterPro" id="IPR037069">
    <property type="entry name" value="AcylCoA_DH/ox_N_sf"/>
</dbReference>
<feature type="domain" description="Acyl-CoA dehydrogenase/oxidase C-terminal" evidence="8">
    <location>
        <begin position="256"/>
        <end position="405"/>
    </location>
</feature>
<keyword evidence="5 7" id="KW-0274">FAD</keyword>
<evidence type="ECO:0000256" key="5">
    <source>
        <dbReference type="ARBA" id="ARBA00022827"/>
    </source>
</evidence>
<comment type="subunit">
    <text evidence="3">Homodimer.</text>
</comment>
<dbReference type="RefSeq" id="WP_076743139.1">
    <property type="nucleotide sequence ID" value="NZ_MPSB01000001.1"/>
</dbReference>
<comment type="caution">
    <text evidence="11">The sequence shown here is derived from an EMBL/GenBank/DDBJ whole genome shotgun (WGS) entry which is preliminary data.</text>
</comment>
<dbReference type="Pfam" id="PF02770">
    <property type="entry name" value="Acyl-CoA_dh_M"/>
    <property type="match status" value="1"/>
</dbReference>
<evidence type="ECO:0000259" key="9">
    <source>
        <dbReference type="Pfam" id="PF02770"/>
    </source>
</evidence>
<comment type="similarity">
    <text evidence="2 7">Belongs to the acyl-CoA dehydrogenase family.</text>
</comment>
<protein>
    <submittedName>
        <fullName evidence="11">(R)-benzylsuccinyl-CoA dehydrogenase</fullName>
        <ecNumber evidence="11">1.3.8.3</ecNumber>
    </submittedName>
</protein>
<dbReference type="AlphaFoldDB" id="A0A1V2EYF0"/>
<dbReference type="InterPro" id="IPR036250">
    <property type="entry name" value="AcylCo_DH-like_C"/>
</dbReference>
<dbReference type="InterPro" id="IPR013786">
    <property type="entry name" value="AcylCoA_DH/ox_N"/>
</dbReference>
<keyword evidence="4 7" id="KW-0285">Flavoprotein</keyword>
<dbReference type="InterPro" id="IPR009100">
    <property type="entry name" value="AcylCoA_DH/oxidase_NM_dom_sf"/>
</dbReference>
<dbReference type="GO" id="GO:0033539">
    <property type="term" value="P:fatty acid beta-oxidation using acyl-CoA dehydrogenase"/>
    <property type="evidence" value="ECO:0007669"/>
    <property type="project" value="TreeGrafter"/>
</dbReference>
<dbReference type="Gene3D" id="1.10.540.10">
    <property type="entry name" value="Acyl-CoA dehydrogenase/oxidase, N-terminal domain"/>
    <property type="match status" value="1"/>
</dbReference>
<evidence type="ECO:0000256" key="7">
    <source>
        <dbReference type="RuleBase" id="RU362125"/>
    </source>
</evidence>
<evidence type="ECO:0000259" key="8">
    <source>
        <dbReference type="Pfam" id="PF00441"/>
    </source>
</evidence>
<dbReference type="FunFam" id="2.40.110.10:FF:000002">
    <property type="entry name" value="Acyl-CoA dehydrogenase fadE12"/>
    <property type="match status" value="1"/>
</dbReference>
<comment type="cofactor">
    <cofactor evidence="1 7">
        <name>FAD</name>
        <dbReference type="ChEBI" id="CHEBI:57692"/>
    </cofactor>
</comment>
<sequence>MDFTLTERETYFRDRVRAFIEAEIAPRQAEYHEQAHHGEPWKVLPVIEEVKAKARAAGLWNFFMPPHSGQQHVDDTFEFEGTQLTNLEYALCAEEMGKIGWASECFNCSAPDTGNMEVLHRYGTLEQKEKWLRPLMNGEIRSVFLMTEPAVASSDATNIETRIERDGDHYVINGRKWWSSGVGDPRCKVGILMGKTSFEGSRHQQQSQVLVPMDTPGIKIERMLSVYGYNHAPHGHGDVTFTNVRVPVENVILGEGRGFEIAQGRLGPGRIHHCMRTIGVAEVGLEKMAKRLLSRVAFGKRISDHSVWEQRIAQGRIEIEMTRLLCLKAAQTMDAAGNKAASQEIAMIKVFAPNMALRILDDAVQAHGGGGVSEDFGLAHAWASQRTLRLADGPDEVHARAIARNEFGKYGDWKAEIANDRGSARTTEVSSGDIGVSR</sequence>
<keyword evidence="6 7" id="KW-0560">Oxidoreductase</keyword>
<accession>A0A1V2EYF0</accession>
<evidence type="ECO:0000256" key="2">
    <source>
        <dbReference type="ARBA" id="ARBA00009347"/>
    </source>
</evidence>
<dbReference type="GO" id="GO:0050660">
    <property type="term" value="F:flavin adenine dinucleotide binding"/>
    <property type="evidence" value="ECO:0007669"/>
    <property type="project" value="InterPro"/>
</dbReference>
<dbReference type="GO" id="GO:0005737">
    <property type="term" value="C:cytoplasm"/>
    <property type="evidence" value="ECO:0007669"/>
    <property type="project" value="TreeGrafter"/>
</dbReference>
<gene>
    <name evidence="11" type="primary">bbsG_1</name>
    <name evidence="11" type="ORF">SPHI_03460</name>
</gene>
<dbReference type="OrthoDB" id="9780544at2"/>
<keyword evidence="12" id="KW-1185">Reference proteome</keyword>
<dbReference type="Pfam" id="PF02771">
    <property type="entry name" value="Acyl-CoA_dh_N"/>
    <property type="match status" value="1"/>
</dbReference>
<dbReference type="STRING" id="1915074.SPHI_03460"/>
<evidence type="ECO:0000256" key="6">
    <source>
        <dbReference type="ARBA" id="ARBA00023002"/>
    </source>
</evidence>
<dbReference type="InterPro" id="IPR046373">
    <property type="entry name" value="Acyl-CoA_Oxase/DH_mid-dom_sf"/>
</dbReference>
<dbReference type="Pfam" id="PF00441">
    <property type="entry name" value="Acyl-CoA_dh_1"/>
    <property type="match status" value="1"/>
</dbReference>
<dbReference type="Gene3D" id="1.20.140.10">
    <property type="entry name" value="Butyryl-CoA Dehydrogenase, subunit A, domain 3"/>
    <property type="match status" value="1"/>
</dbReference>
<dbReference type="InterPro" id="IPR006091">
    <property type="entry name" value="Acyl-CoA_Oxase/DH_mid-dom"/>
</dbReference>
<dbReference type="GO" id="GO:0033734">
    <property type="term" value="F:(R)-benzylsuccinyl-CoA dehydrogenase activity"/>
    <property type="evidence" value="ECO:0007669"/>
    <property type="project" value="UniProtKB-EC"/>
</dbReference>
<evidence type="ECO:0000313" key="12">
    <source>
        <dbReference type="Proteomes" id="UP000188729"/>
    </source>
</evidence>
<evidence type="ECO:0000256" key="3">
    <source>
        <dbReference type="ARBA" id="ARBA00011738"/>
    </source>
</evidence>
<dbReference type="SUPFAM" id="SSF47203">
    <property type="entry name" value="Acyl-CoA dehydrogenase C-terminal domain-like"/>
    <property type="match status" value="1"/>
</dbReference>
<dbReference type="PANTHER" id="PTHR48083:SF13">
    <property type="entry name" value="ACYL-COA DEHYDROGENASE FAMILY MEMBER 11"/>
    <property type="match status" value="1"/>
</dbReference>